<organism evidence="2 3">
    <name type="scientific">Hibiscus sabdariffa</name>
    <name type="common">roselle</name>
    <dbReference type="NCBI Taxonomy" id="183260"/>
    <lineage>
        <taxon>Eukaryota</taxon>
        <taxon>Viridiplantae</taxon>
        <taxon>Streptophyta</taxon>
        <taxon>Embryophyta</taxon>
        <taxon>Tracheophyta</taxon>
        <taxon>Spermatophyta</taxon>
        <taxon>Magnoliopsida</taxon>
        <taxon>eudicotyledons</taxon>
        <taxon>Gunneridae</taxon>
        <taxon>Pentapetalae</taxon>
        <taxon>rosids</taxon>
        <taxon>malvids</taxon>
        <taxon>Malvales</taxon>
        <taxon>Malvaceae</taxon>
        <taxon>Malvoideae</taxon>
        <taxon>Hibiscus</taxon>
    </lineage>
</organism>
<evidence type="ECO:0000313" key="3">
    <source>
        <dbReference type="Proteomes" id="UP001396334"/>
    </source>
</evidence>
<proteinExistence type="predicted"/>
<accession>A0ABR2T0D7</accession>
<evidence type="ECO:0008006" key="4">
    <source>
        <dbReference type="Google" id="ProtNLM"/>
    </source>
</evidence>
<feature type="region of interest" description="Disordered" evidence="1">
    <location>
        <begin position="59"/>
        <end position="78"/>
    </location>
</feature>
<keyword evidence="3" id="KW-1185">Reference proteome</keyword>
<protein>
    <recommendedName>
        <fullName evidence="4">RNase H type-1 domain-containing protein</fullName>
    </recommendedName>
</protein>
<gene>
    <name evidence="2" type="ORF">V6N11_032343</name>
</gene>
<sequence>MDWEVVVRRISRERNGVANSLAAMGRRLGRSGVVFVYPPGGVMSRLEEERARWLSERDDDDLASSRVRESGIVFDPGG</sequence>
<dbReference type="EMBL" id="JBBPBN010000010">
    <property type="protein sequence ID" value="KAK9030940.1"/>
    <property type="molecule type" value="Genomic_DNA"/>
</dbReference>
<evidence type="ECO:0000313" key="2">
    <source>
        <dbReference type="EMBL" id="KAK9030940.1"/>
    </source>
</evidence>
<name>A0ABR2T0D7_9ROSI</name>
<evidence type="ECO:0000256" key="1">
    <source>
        <dbReference type="SAM" id="MobiDB-lite"/>
    </source>
</evidence>
<comment type="caution">
    <text evidence="2">The sequence shown here is derived from an EMBL/GenBank/DDBJ whole genome shotgun (WGS) entry which is preliminary data.</text>
</comment>
<reference evidence="2 3" key="1">
    <citation type="journal article" date="2024" name="G3 (Bethesda)">
        <title>Genome assembly of Hibiscus sabdariffa L. provides insights into metabolisms of medicinal natural products.</title>
        <authorList>
            <person name="Kim T."/>
        </authorList>
    </citation>
    <scope>NUCLEOTIDE SEQUENCE [LARGE SCALE GENOMIC DNA]</scope>
    <source>
        <strain evidence="2">TK-2024</strain>
        <tissue evidence="2">Old leaves</tissue>
    </source>
</reference>
<dbReference type="Proteomes" id="UP001396334">
    <property type="component" value="Unassembled WGS sequence"/>
</dbReference>